<dbReference type="Gene3D" id="3.40.250.10">
    <property type="entry name" value="Rhodanese-like domain"/>
    <property type="match status" value="1"/>
</dbReference>
<dbReference type="NCBIfam" id="NF008750">
    <property type="entry name" value="PRK11784.1-2"/>
    <property type="match status" value="1"/>
</dbReference>
<dbReference type="GO" id="GO:0004792">
    <property type="term" value="F:thiosulfate-cyanide sulfurtransferase activity"/>
    <property type="evidence" value="ECO:0007669"/>
    <property type="project" value="InterPro"/>
</dbReference>
<dbReference type="Proteomes" id="UP000054935">
    <property type="component" value="Unassembled WGS sequence"/>
</dbReference>
<dbReference type="NCBIfam" id="TIGR03167">
    <property type="entry name" value="tRNA_sel_U_synt"/>
    <property type="match status" value="1"/>
</dbReference>
<dbReference type="AlphaFoldDB" id="A0A0N7M167"/>
<feature type="domain" description="Rhodanese" evidence="2">
    <location>
        <begin position="13"/>
        <end position="135"/>
    </location>
</feature>
<dbReference type="Pfam" id="PF00581">
    <property type="entry name" value="Rhodanese"/>
    <property type="match status" value="1"/>
</dbReference>
<dbReference type="GO" id="GO:0043828">
    <property type="term" value="F:tRNA 2-selenouridine synthase activity"/>
    <property type="evidence" value="ECO:0007669"/>
    <property type="project" value="InterPro"/>
</dbReference>
<dbReference type="PANTHER" id="PTHR30401">
    <property type="entry name" value="TRNA 2-SELENOURIDINE SYNTHASE"/>
    <property type="match status" value="1"/>
</dbReference>
<organism evidence="3 4">
    <name type="scientific">Tropicibacter naphthalenivorans</name>
    <dbReference type="NCBI Taxonomy" id="441103"/>
    <lineage>
        <taxon>Bacteria</taxon>
        <taxon>Pseudomonadati</taxon>
        <taxon>Pseudomonadota</taxon>
        <taxon>Alphaproteobacteria</taxon>
        <taxon>Rhodobacterales</taxon>
        <taxon>Roseobacteraceae</taxon>
        <taxon>Tropicibacter</taxon>
    </lineage>
</organism>
<dbReference type="PROSITE" id="PS50206">
    <property type="entry name" value="RHODANESE_3"/>
    <property type="match status" value="1"/>
</dbReference>
<dbReference type="OrthoDB" id="9808735at2"/>
<evidence type="ECO:0000313" key="4">
    <source>
        <dbReference type="Proteomes" id="UP000054935"/>
    </source>
</evidence>
<dbReference type="CDD" id="cd01520">
    <property type="entry name" value="RHOD_YbbB"/>
    <property type="match status" value="1"/>
</dbReference>
<dbReference type="PANTHER" id="PTHR30401:SF0">
    <property type="entry name" value="TRNA 2-SELENOURIDINE SYNTHASE"/>
    <property type="match status" value="1"/>
</dbReference>
<proteinExistence type="predicted"/>
<protein>
    <submittedName>
        <fullName evidence="3">tRNA 2-selenouridine synthase</fullName>
        <ecNumber evidence="3">2.9.1.-</ecNumber>
    </submittedName>
</protein>
<keyword evidence="4" id="KW-1185">Reference proteome</keyword>
<dbReference type="InterPro" id="IPR001307">
    <property type="entry name" value="Thiosulphate_STrfase_CS"/>
</dbReference>
<dbReference type="InterPro" id="IPR001763">
    <property type="entry name" value="Rhodanese-like_dom"/>
</dbReference>
<dbReference type="GO" id="GO:0002098">
    <property type="term" value="P:tRNA wobble uridine modification"/>
    <property type="evidence" value="ECO:0007669"/>
    <property type="project" value="InterPro"/>
</dbReference>
<dbReference type="EC" id="2.9.1.-" evidence="3"/>
<dbReference type="STRING" id="441103.TRN7648_03958"/>
<evidence type="ECO:0000313" key="3">
    <source>
        <dbReference type="EMBL" id="CUH82417.1"/>
    </source>
</evidence>
<dbReference type="InterPro" id="IPR017582">
    <property type="entry name" value="SelU"/>
</dbReference>
<dbReference type="SUPFAM" id="SSF52821">
    <property type="entry name" value="Rhodanese/Cell cycle control phosphatase"/>
    <property type="match status" value="1"/>
</dbReference>
<reference evidence="3 4" key="1">
    <citation type="submission" date="2015-09" db="EMBL/GenBank/DDBJ databases">
        <authorList>
            <consortium name="Swine Surveillance"/>
        </authorList>
    </citation>
    <scope>NUCLEOTIDE SEQUENCE [LARGE SCALE GENOMIC DNA]</scope>
    <source>
        <strain evidence="3 4">CECT 7648</strain>
    </source>
</reference>
<dbReference type="PROSITE" id="PS00380">
    <property type="entry name" value="RHODANESE_1"/>
    <property type="match status" value="1"/>
</dbReference>
<name>A0A0N7M167_9RHOB</name>
<dbReference type="Pfam" id="PF26341">
    <property type="entry name" value="AAA_SelU"/>
    <property type="match status" value="1"/>
</dbReference>
<sequence>MAIKPTALAQLLDHGFDTVIDVRSPAEFAEDHLPGAINLPVLDNEERARVGTMYKQQSPFLARKIGAALVFRNAADHIAGPLADREGGWRPLVYCWRGGQRSGSFAWMLKEIGWRSELIDGGYRTYRRLVSQALYDVPLPHRLVQLGGYTGTAKTELLPLLAARGVQVVDLEGLARHRGSLLGEMPGGQPSQKGFETALAQVLHRLDPTRPVVVEAESSKIGTLTLPPSLWEAMKIAPWVEIAAPIAARAQYLARAYEDILADHDGLRAKLAHLRFHRGHALVDHWETLIAADDRLALCESLAVDHYDPAYNKSMRAMSPNVLYRIEAPALDPAALNGVADQLAERLHATSI</sequence>
<dbReference type="EMBL" id="CYSE01000013">
    <property type="protein sequence ID" value="CUH82417.1"/>
    <property type="molecule type" value="Genomic_DNA"/>
</dbReference>
<accession>A0A0N7M167</accession>
<evidence type="ECO:0000259" key="2">
    <source>
        <dbReference type="PROSITE" id="PS50206"/>
    </source>
</evidence>
<keyword evidence="3" id="KW-0808">Transferase</keyword>
<dbReference type="RefSeq" id="WP_058249310.1">
    <property type="nucleotide sequence ID" value="NZ_CYSE01000013.1"/>
</dbReference>
<dbReference type="InterPro" id="IPR058840">
    <property type="entry name" value="AAA_SelU"/>
</dbReference>
<dbReference type="SMART" id="SM00450">
    <property type="entry name" value="RHOD"/>
    <property type="match status" value="1"/>
</dbReference>
<dbReference type="InterPro" id="IPR036873">
    <property type="entry name" value="Rhodanese-like_dom_sf"/>
</dbReference>
<gene>
    <name evidence="3" type="primary">selU</name>
    <name evidence="3" type="ORF">TRN7648_03958</name>
</gene>
<keyword evidence="1" id="KW-0711">Selenium</keyword>
<evidence type="ECO:0000256" key="1">
    <source>
        <dbReference type="ARBA" id="ARBA00023266"/>
    </source>
</evidence>
<dbReference type="NCBIfam" id="NF008752">
    <property type="entry name" value="PRK11784.1-4"/>
    <property type="match status" value="1"/>
</dbReference>